<reference evidence="1" key="1">
    <citation type="submission" date="2021-01" db="EMBL/GenBank/DDBJ databases">
        <title>Draft genome of Pantoea agglomerans Eh 335.</title>
        <authorList>
            <person name="Emsley S.A."/>
            <person name="Oline D.K."/>
            <person name="Saw J.H."/>
            <person name="Ushijima B."/>
            <person name="Videau P."/>
            <person name="Koyack M.J."/>
        </authorList>
    </citation>
    <scope>NUCLEOTIDE SEQUENCE</scope>
    <source>
        <strain evidence="1">Eh 335</strain>
    </source>
</reference>
<dbReference type="Proteomes" id="UP000633731">
    <property type="component" value="Unassembled WGS sequence"/>
</dbReference>
<accession>A0ACC5RMQ1</accession>
<comment type="caution">
    <text evidence="1">The sequence shown here is derived from an EMBL/GenBank/DDBJ whole genome shotgun (WGS) entry which is preliminary data.</text>
</comment>
<gene>
    <name evidence="1" type="ORF">JJL49_12035</name>
</gene>
<evidence type="ECO:0000313" key="2">
    <source>
        <dbReference type="Proteomes" id="UP000633731"/>
    </source>
</evidence>
<sequence>MTTLIYQDEKSHKFWTIVQKQQELHLSWGRVGTQGQSQIKSFDDDEQARKACEKLIKEKSRKGYLAAGEEKQQSIASAGSAATVQAVPPVAVAPVSPKKTPSAAPAADEPLTASAVAAPLSAVVNPAAPLWLTEDDAITLPQKLSVLALSHRNRPLPAIGKVEEPAEQLRRLKVLSQETKKNGGMVLDGSRCDSRWQQAFAIAQACLAEAKPLPQDSPMAAAALMKINQTYAGRDTSLLIDAIVASYGLEYAVEMIIASLQIGLDRDYRTRNISFYPADNPPAGYQQNIVDYEMRLRWHLSAAQPDLWQRCADRLVAALPLIPLWRQPLVSLLLPERPELADEITLRAGRDRDLTALEWLKMTATDEDTLHVLEYYQALELFDSWYYGEILTSTVLLEQGVRALPRLAPYAHGDRCGEVLMHVNHPQALMMLIDAAGKGKRSYERAAKASKRFPHAAFAALVRLLNGKEDALWRSQLHALLHTQPQLAAEVAPWLSAEERALVESSLAQLNVKTDCASAEMLPAILVSPPWTVKKQVGTIPQLTLSVQPVAPQFDGVPEDQLSMWSNHRKLKVEGLKTEEILARFGFNSWNQSLPDTAVQAYEEDNYRQLIADWATNHSHYASDWNLTILPGLPREKGLNLWNALSTEHHTGIALVMAHFGLDGLPGFINSVGRQPQEALPVALCVGSTDLAPLVSRAFSKLKTLRAEARNWLLKYPEHAVAGLLPVAFGKAGEAQDHARLALRLLLDNGYQELLEAVAGRYAQPEVLAAVNALVQLDPLDDFPAKRPALPDFWQPVLWTRPLLHNGKALPEDALMHLGTMLRFPTENGLYPGLVQVKEACTPDSLAAFAWDLYTAWMAASAPSKEGWAFSTLGLFGNDDIARQLTPLIRSWPGESQHKRAVAGLDILADIGSDIALMQLNGIAQKLKFKALQERAREKISQIAEKRELSVAELEDRLAPDLGLDDNGSLLLDFGPRQFSVSFDESLKPFVRDSSGSRLKDLPKPNKSDDAALATDAVNRFKLLKKDARTIASQQIARLESAMCLRRRWTEAQFIQFLVGHPLVGHLTRRLVWGAYDADNQLLSCFRVAEDNSYSTADDDLFTLPHNAVEIGIPHILEMPPEDAAAFGQLFADYELLPPFRQLDRNRYLLTDEEREATDLQRWQGRLCPSGRLAGLTSKGWLRGVPQDAGWICWMLKPLGNLTLVLEMGEGLGVGMAPDEFNKEQSLASIWLWHGDAHQYGWGQQHPQKHPFSQLHPITASEMLSDIDALFD</sequence>
<protein>
    <submittedName>
        <fullName evidence="1">WGR and DUF4132 domain-containing protein</fullName>
    </submittedName>
</protein>
<dbReference type="EMBL" id="JAEOXF010000006">
    <property type="protein sequence ID" value="MBK4725961.1"/>
    <property type="molecule type" value="Genomic_DNA"/>
</dbReference>
<organism evidence="1 2">
    <name type="scientific">Enterobacter agglomerans</name>
    <name type="common">Erwinia herbicola</name>
    <name type="synonym">Pantoea agglomerans</name>
    <dbReference type="NCBI Taxonomy" id="549"/>
    <lineage>
        <taxon>Bacteria</taxon>
        <taxon>Pseudomonadati</taxon>
        <taxon>Pseudomonadota</taxon>
        <taxon>Gammaproteobacteria</taxon>
        <taxon>Enterobacterales</taxon>
        <taxon>Erwiniaceae</taxon>
        <taxon>Pantoea</taxon>
        <taxon>Pantoea agglomerans group</taxon>
    </lineage>
</organism>
<evidence type="ECO:0000313" key="1">
    <source>
        <dbReference type="EMBL" id="MBK4725961.1"/>
    </source>
</evidence>
<keyword evidence="2" id="KW-1185">Reference proteome</keyword>
<name>A0ACC5RMQ1_ENTAG</name>
<proteinExistence type="predicted"/>